<dbReference type="Proteomes" id="UP000002668">
    <property type="component" value="Genome"/>
</dbReference>
<evidence type="ECO:0000256" key="3">
    <source>
        <dbReference type="ARBA" id="ARBA00022490"/>
    </source>
</evidence>
<evidence type="ECO:0000313" key="7">
    <source>
        <dbReference type="EMBL" id="CBX90555.1"/>
    </source>
</evidence>
<dbReference type="SUPFAM" id="SSF48371">
    <property type="entry name" value="ARM repeat"/>
    <property type="match status" value="2"/>
</dbReference>
<evidence type="ECO:0000256" key="1">
    <source>
        <dbReference type="ARBA" id="ARBA00004123"/>
    </source>
</evidence>
<dbReference type="InterPro" id="IPR000225">
    <property type="entry name" value="Armadillo"/>
</dbReference>
<dbReference type="VEuPathDB" id="FungiDB:LEMA_P066810.1"/>
<feature type="region of interest" description="Disordered" evidence="6">
    <location>
        <begin position="1003"/>
        <end position="1028"/>
    </location>
</feature>
<gene>
    <name evidence="7" type="ORF">LEMA_P066810.1</name>
</gene>
<feature type="region of interest" description="Disordered" evidence="6">
    <location>
        <begin position="888"/>
        <end position="908"/>
    </location>
</feature>
<dbReference type="OMA" id="TIGHDQR"/>
<reference evidence="8" key="1">
    <citation type="journal article" date="2011" name="Nat. Commun.">
        <title>Effector diversification within compartments of the Leptosphaeria maculans genome affected by Repeat-Induced Point mutations.</title>
        <authorList>
            <person name="Rouxel T."/>
            <person name="Grandaubert J."/>
            <person name="Hane J.K."/>
            <person name="Hoede C."/>
            <person name="van de Wouw A.P."/>
            <person name="Couloux A."/>
            <person name="Dominguez V."/>
            <person name="Anthouard V."/>
            <person name="Bally P."/>
            <person name="Bourras S."/>
            <person name="Cozijnsen A.J."/>
            <person name="Ciuffetti L.M."/>
            <person name="Degrave A."/>
            <person name="Dilmaghani A."/>
            <person name="Duret L."/>
            <person name="Fudal I."/>
            <person name="Goodwin S.B."/>
            <person name="Gout L."/>
            <person name="Glaser N."/>
            <person name="Linglin J."/>
            <person name="Kema G.H.J."/>
            <person name="Lapalu N."/>
            <person name="Lawrence C.B."/>
            <person name="May K."/>
            <person name="Meyer M."/>
            <person name="Ollivier B."/>
            <person name="Poulain J."/>
            <person name="Schoch C.L."/>
            <person name="Simon A."/>
            <person name="Spatafora J.W."/>
            <person name="Stachowiak A."/>
            <person name="Turgeon B.G."/>
            <person name="Tyler B.M."/>
            <person name="Vincent D."/>
            <person name="Weissenbach J."/>
            <person name="Amselem J."/>
            <person name="Quesneville H."/>
            <person name="Oliver R.P."/>
            <person name="Wincker P."/>
            <person name="Balesdent M.-H."/>
            <person name="Howlett B.J."/>
        </authorList>
    </citation>
    <scope>NUCLEOTIDE SEQUENCE [LARGE SCALE GENOMIC DNA]</scope>
    <source>
        <strain evidence="8">JN3 / isolate v23.1.3 / race Av1-4-5-6-7-8</strain>
    </source>
</reference>
<dbReference type="InterPro" id="IPR038739">
    <property type="entry name" value="ARMC8/Vid28"/>
</dbReference>
<name>E4ZGY5_LEPMJ</name>
<dbReference type="STRING" id="985895.E4ZGY5"/>
<accession>E4ZGY5</accession>
<keyword evidence="3" id="KW-0963">Cytoplasm</keyword>
<dbReference type="AlphaFoldDB" id="E4ZGY5"/>
<dbReference type="HOGENOM" id="CLU_002741_2_0_1"/>
<proteinExistence type="predicted"/>
<evidence type="ECO:0000313" key="8">
    <source>
        <dbReference type="Proteomes" id="UP000002668"/>
    </source>
</evidence>
<dbReference type="OrthoDB" id="5559898at2759"/>
<feature type="region of interest" description="Disordered" evidence="6">
    <location>
        <begin position="183"/>
        <end position="214"/>
    </location>
</feature>
<keyword evidence="5" id="KW-0539">Nucleus</keyword>
<dbReference type="GO" id="GO:0005634">
    <property type="term" value="C:nucleus"/>
    <property type="evidence" value="ECO:0007669"/>
    <property type="project" value="UniProtKB-SubCell"/>
</dbReference>
<dbReference type="eggNOG" id="KOG1293">
    <property type="taxonomic scope" value="Eukaryota"/>
</dbReference>
<dbReference type="PANTHER" id="PTHR15651:SF7">
    <property type="entry name" value="ARMADILLO REPEAT-CONTAINING PROTEIN 8"/>
    <property type="match status" value="1"/>
</dbReference>
<dbReference type="GO" id="GO:0034657">
    <property type="term" value="C:GID complex"/>
    <property type="evidence" value="ECO:0007669"/>
    <property type="project" value="TreeGrafter"/>
</dbReference>
<feature type="compositionally biased region" description="Acidic residues" evidence="6">
    <location>
        <begin position="892"/>
        <end position="907"/>
    </location>
</feature>
<sequence>MNTIARSHVLIRESAAPDVRRWNGAWMHVVPRNVHRPGKTPFKSGQQHPCADTRRLWLRRSPRNISLLEHEHRELPAVHPPAITGTRTIVPNSASVHLRAPLWCTPRPPPRFSVVAPTPHSPFVVRYAMGRSSIPAALAELSNPSTTEAQVSALQNLKNEIVGHEQRKELAITHGVVTPLAGLLRSEARKGGKRRRNGTNGHGSSNFRETRRTPSDWTVEDELRFQATLVVGSLANGGPAFIAPLLEGNILPPLLEALRPSETPPKLVTTTLNSLNQIVNAVAQEKPWVDMSDTSSRASLASAVNESIYTKAAVESLAEVLFQPAGTTRVNQQIESAVRLIMRTCREDYQKKMLVEAGILDLLADKLAAVAVADDRVPANTETRQSIRDQLPRSCLPDLLEAISAIIRDSYYYTARFIYSQAIQQVFGWPKERSTATHEGSTTQSQAASWDKLIPRVQTMTSKSDPYTKSWPALGAYPSATGDSYARLPSIESLQQNSSRSVITDESESPLFIWLMYVARRGEGRERLSACWLLALLKKFGDRWPLNDPSKTTRERHFSYLIIPLVEKMIEESNPTSEQAKKANASSPAAREEMRFVLERAPLVLAELIAGNKSLQNVAVSARTLPTLIQILKKSFDVPTASSKPLWQPRSSSHEVRDPSVDPASSTLGRPGLSADLLHAYKYRESSLLALAAIAGDQDSLKKLVIEMGAATHIIEALVPYSESTEGAASSTKEGNPDAVLIAACKVTRSLSRSVNVLRTSLIDHGVAQPIFELLSHPSVKVQIAATEVITNLVLDVSPMRTEIIESGVLKTLCEQCRSANFDLRFGSLWALKHLCLGLPHAMKVQCLEELGVGWLVQVLNGEPSKPTMGTPNAAGEQVDLLNAVDEPRMDVDDEPSSEEDEDEEAMTENIPTLRQHQPRGSRYTSQTNIRDRLQQIKNDEQDGRLNSERDDIRIQEQALDFIRNFISEDKASGEMIDHLLKTFGHSRFFDLLDAKIRPKNSSLATTTPYTQTAPSTPNHWSTASHRPSSSFSASTNALNSPNWAAYPATELILATIFILVHLANGRPAHRSLLISQTSLMQHVLPIFTHPRRDVRVACAWMLLNLVWVEDHTDEAATRERAALLRQLGFEEAARMLGRDVDLDIKERAKTSIEQFAKLLGEGVWNSSAGFSSSSGRGGAAAGTSGAGVGAGAGAGANVGGGQRFGGGEGVLRRGGWGEAV</sequence>
<dbReference type="InterPro" id="IPR011989">
    <property type="entry name" value="ARM-like"/>
</dbReference>
<keyword evidence="8" id="KW-1185">Reference proteome</keyword>
<dbReference type="InterPro" id="IPR016024">
    <property type="entry name" value="ARM-type_fold"/>
</dbReference>
<dbReference type="SMART" id="SM00185">
    <property type="entry name" value="ARM"/>
    <property type="match status" value="5"/>
</dbReference>
<dbReference type="EMBL" id="FP929064">
    <property type="protein sequence ID" value="CBX90555.1"/>
    <property type="molecule type" value="Genomic_DNA"/>
</dbReference>
<evidence type="ECO:0000256" key="2">
    <source>
        <dbReference type="ARBA" id="ARBA00004496"/>
    </source>
</evidence>
<organism evidence="7 8">
    <name type="scientific">Leptosphaeria maculans (strain JN3 / isolate v23.1.3 / race Av1-4-5-6-7-8)</name>
    <name type="common">Blackleg fungus</name>
    <name type="synonym">Phoma lingam</name>
    <dbReference type="NCBI Taxonomy" id="985895"/>
    <lineage>
        <taxon>Eukaryota</taxon>
        <taxon>Fungi</taxon>
        <taxon>Dikarya</taxon>
        <taxon>Ascomycota</taxon>
        <taxon>Pezizomycotina</taxon>
        <taxon>Dothideomycetes</taxon>
        <taxon>Pleosporomycetidae</taxon>
        <taxon>Pleosporales</taxon>
        <taxon>Pleosporineae</taxon>
        <taxon>Leptosphaeriaceae</taxon>
        <taxon>Plenodomus</taxon>
        <taxon>Plenodomus lingam/Leptosphaeria maculans species complex</taxon>
    </lineage>
</organism>
<feature type="region of interest" description="Disordered" evidence="6">
    <location>
        <begin position="640"/>
        <end position="668"/>
    </location>
</feature>
<dbReference type="GO" id="GO:0043161">
    <property type="term" value="P:proteasome-mediated ubiquitin-dependent protein catabolic process"/>
    <property type="evidence" value="ECO:0007669"/>
    <property type="project" value="TreeGrafter"/>
</dbReference>
<feature type="compositionally biased region" description="Polar residues" evidence="6">
    <location>
        <begin position="640"/>
        <end position="651"/>
    </location>
</feature>
<keyword evidence="4" id="KW-0677">Repeat</keyword>
<dbReference type="GO" id="GO:0005737">
    <property type="term" value="C:cytoplasm"/>
    <property type="evidence" value="ECO:0007669"/>
    <property type="project" value="UniProtKB-SubCell"/>
</dbReference>
<protein>
    <submittedName>
        <fullName evidence="7">Uncharacterized protein</fullName>
    </submittedName>
</protein>
<dbReference type="Gene3D" id="1.25.10.10">
    <property type="entry name" value="Leucine-rich Repeat Variant"/>
    <property type="match status" value="3"/>
</dbReference>
<evidence type="ECO:0000256" key="5">
    <source>
        <dbReference type="ARBA" id="ARBA00023242"/>
    </source>
</evidence>
<evidence type="ECO:0000256" key="6">
    <source>
        <dbReference type="SAM" id="MobiDB-lite"/>
    </source>
</evidence>
<evidence type="ECO:0000256" key="4">
    <source>
        <dbReference type="ARBA" id="ARBA00022737"/>
    </source>
</evidence>
<dbReference type="InParanoid" id="E4ZGY5"/>
<dbReference type="Pfam" id="PF00514">
    <property type="entry name" value="Arm"/>
    <property type="match status" value="1"/>
</dbReference>
<comment type="subcellular location">
    <subcellularLocation>
        <location evidence="2">Cytoplasm</location>
    </subcellularLocation>
    <subcellularLocation>
        <location evidence="1">Nucleus</location>
    </subcellularLocation>
</comment>
<dbReference type="PANTHER" id="PTHR15651">
    <property type="entry name" value="ARMADILLO REPEAT-CONTAINING PROTEIN 8"/>
    <property type="match status" value="1"/>
</dbReference>